<dbReference type="SUPFAM" id="SSF57701">
    <property type="entry name" value="Zn2/Cys6 DNA-binding domain"/>
    <property type="match status" value="1"/>
</dbReference>
<evidence type="ECO:0000256" key="4">
    <source>
        <dbReference type="ARBA" id="ARBA00023125"/>
    </source>
</evidence>
<feature type="region of interest" description="Disordered" evidence="8">
    <location>
        <begin position="428"/>
        <end position="553"/>
    </location>
</feature>
<dbReference type="AlphaFoldDB" id="A0A5N6TDE9"/>
<dbReference type="GO" id="GO:0000981">
    <property type="term" value="F:DNA-binding transcription factor activity, RNA polymerase II-specific"/>
    <property type="evidence" value="ECO:0007669"/>
    <property type="project" value="InterPro"/>
</dbReference>
<reference evidence="10 11" key="1">
    <citation type="submission" date="2019-04" db="EMBL/GenBank/DDBJ databases">
        <title>Friends and foes A comparative genomics study of 23 Aspergillus species from section Flavi.</title>
        <authorList>
            <consortium name="DOE Joint Genome Institute"/>
            <person name="Kjaerbolling I."/>
            <person name="Vesth T."/>
            <person name="Frisvad J.C."/>
            <person name="Nybo J.L."/>
            <person name="Theobald S."/>
            <person name="Kildgaard S."/>
            <person name="Isbrandt T."/>
            <person name="Kuo A."/>
            <person name="Sato A."/>
            <person name="Lyhne E.K."/>
            <person name="Kogle M.E."/>
            <person name="Wiebenga A."/>
            <person name="Kun R.S."/>
            <person name="Lubbers R.J."/>
            <person name="Makela M.R."/>
            <person name="Barry K."/>
            <person name="Chovatia M."/>
            <person name="Clum A."/>
            <person name="Daum C."/>
            <person name="Haridas S."/>
            <person name="He G."/>
            <person name="LaButti K."/>
            <person name="Lipzen A."/>
            <person name="Mondo S."/>
            <person name="Riley R."/>
            <person name="Salamov A."/>
            <person name="Simmons B.A."/>
            <person name="Magnuson J.K."/>
            <person name="Henrissat B."/>
            <person name="Mortensen U.H."/>
            <person name="Larsen T.O."/>
            <person name="Devries R.P."/>
            <person name="Grigoriev I.V."/>
            <person name="Machida M."/>
            <person name="Baker S.E."/>
            <person name="Andersen M.R."/>
        </authorList>
    </citation>
    <scope>NUCLEOTIDE SEQUENCE [LARGE SCALE GENOMIC DNA]</scope>
    <source>
        <strain evidence="10 11">IBT 18842</strain>
    </source>
</reference>
<dbReference type="Proteomes" id="UP000325780">
    <property type="component" value="Unassembled WGS sequence"/>
</dbReference>
<evidence type="ECO:0000313" key="10">
    <source>
        <dbReference type="EMBL" id="KAE8144414.1"/>
    </source>
</evidence>
<keyword evidence="6" id="KW-0539">Nucleus</keyword>
<keyword evidence="1" id="KW-0479">Metal-binding</keyword>
<dbReference type="Pfam" id="PF00172">
    <property type="entry name" value="Zn_clus"/>
    <property type="match status" value="1"/>
</dbReference>
<dbReference type="EMBL" id="ML742532">
    <property type="protein sequence ID" value="KAE8144414.1"/>
    <property type="molecule type" value="Genomic_DNA"/>
</dbReference>
<feature type="region of interest" description="Disordered" evidence="8">
    <location>
        <begin position="150"/>
        <end position="183"/>
    </location>
</feature>
<dbReference type="PROSITE" id="PS50048">
    <property type="entry name" value="ZN2_CY6_FUNGAL_2"/>
    <property type="match status" value="1"/>
</dbReference>
<dbReference type="PROSITE" id="PS00463">
    <property type="entry name" value="ZN2_CY6_FUNGAL_1"/>
    <property type="match status" value="1"/>
</dbReference>
<feature type="compositionally biased region" description="Basic and acidic residues" evidence="8">
    <location>
        <begin position="17"/>
        <end position="29"/>
    </location>
</feature>
<feature type="compositionally biased region" description="Basic and acidic residues" evidence="8">
    <location>
        <begin position="515"/>
        <end position="539"/>
    </location>
</feature>
<evidence type="ECO:0000256" key="7">
    <source>
        <dbReference type="ARBA" id="ARBA00040750"/>
    </source>
</evidence>
<dbReference type="OrthoDB" id="5575144at2759"/>
<protein>
    <recommendedName>
        <fullName evidence="7">Transcription activator of gluconeogenesis acuK</fullName>
    </recommendedName>
</protein>
<keyword evidence="3" id="KW-0805">Transcription regulation</keyword>
<dbReference type="GO" id="GO:0003677">
    <property type="term" value="F:DNA binding"/>
    <property type="evidence" value="ECO:0007669"/>
    <property type="project" value="UniProtKB-KW"/>
</dbReference>
<dbReference type="PANTHER" id="PTHR47659:SF4">
    <property type="entry name" value="ZN(II)2CYS6 TRANSCRIPTION FACTOR (EUROFUNG)"/>
    <property type="match status" value="1"/>
</dbReference>
<evidence type="ECO:0000256" key="5">
    <source>
        <dbReference type="ARBA" id="ARBA00023163"/>
    </source>
</evidence>
<dbReference type="CDD" id="cd00067">
    <property type="entry name" value="GAL4"/>
    <property type="match status" value="1"/>
</dbReference>
<evidence type="ECO:0000313" key="11">
    <source>
        <dbReference type="Proteomes" id="UP000325780"/>
    </source>
</evidence>
<evidence type="ECO:0000256" key="3">
    <source>
        <dbReference type="ARBA" id="ARBA00023015"/>
    </source>
</evidence>
<keyword evidence="11" id="KW-1185">Reference proteome</keyword>
<evidence type="ECO:0000256" key="8">
    <source>
        <dbReference type="SAM" id="MobiDB-lite"/>
    </source>
</evidence>
<organism evidence="10 11">
    <name type="scientific">Aspergillus avenaceus</name>
    <dbReference type="NCBI Taxonomy" id="36643"/>
    <lineage>
        <taxon>Eukaryota</taxon>
        <taxon>Fungi</taxon>
        <taxon>Dikarya</taxon>
        <taxon>Ascomycota</taxon>
        <taxon>Pezizomycotina</taxon>
        <taxon>Eurotiomycetes</taxon>
        <taxon>Eurotiomycetidae</taxon>
        <taxon>Eurotiales</taxon>
        <taxon>Aspergillaceae</taxon>
        <taxon>Aspergillus</taxon>
        <taxon>Aspergillus subgen. Circumdati</taxon>
    </lineage>
</organism>
<dbReference type="SMART" id="SM00066">
    <property type="entry name" value="GAL4"/>
    <property type="match status" value="1"/>
</dbReference>
<keyword evidence="5" id="KW-0804">Transcription</keyword>
<evidence type="ECO:0000256" key="2">
    <source>
        <dbReference type="ARBA" id="ARBA00022833"/>
    </source>
</evidence>
<accession>A0A5N6TDE9</accession>
<feature type="domain" description="Zn(2)-C6 fungal-type" evidence="9">
    <location>
        <begin position="193"/>
        <end position="224"/>
    </location>
</feature>
<keyword evidence="2" id="KW-0862">Zinc</keyword>
<proteinExistence type="predicted"/>
<dbReference type="InterPro" id="IPR050335">
    <property type="entry name" value="ERT1_acuK_gluconeogen_tf"/>
</dbReference>
<feature type="compositionally biased region" description="Low complexity" evidence="8">
    <location>
        <begin position="81"/>
        <end position="101"/>
    </location>
</feature>
<sequence>MQSLVLPPSSFITPDFGHNRLDPGPERLSLDLTRSANARRCNPRDLPLPRSMSASIPIEDPLETSGSIRRPGQPEFPHPVTTVEASAPSAPTATSVGVTAPVRPPRTPPGSTVNEPTFHRVISAPGDEITRQPFPVTDSFSARLPPSLGGPVTSQPPLPTFSQPTFGTSPPGGDSRALPQKPTRRTKAHVASACVNCKKKHLGCDPARPCRRCVLSGKEATCVDVRHKKRGRPPLKAEDTSIRTYGSQTDNPATSGDQHAAHPRRAMHRATSSRELRPMTDLQMPGGPPGAFGLRVSAGQPPRWPGAMYPQAMDPSLSMQRNLGHRRFSSSSSVQSLTSVSPGSFVPMGGYSPVMGTTHVPMGVGRPLSSYGNPVGHPASSPPQYHQPYGVPYSPYPPNTRVVNRMPVSEQPLPQNPRENYMETSVRLPPIYPPTMGNPTHGSHGQRLSDPYPSAWSSPRTREELAQQEPRHLPTHGTMEPISPNSQMRQAAPELSYGALLRQPITVGPSIQDQPPHEPSTRARDEHSTAEIDNDESRPAKRRKMALDDMVND</sequence>
<gene>
    <name evidence="10" type="ORF">BDV25DRAFT_171576</name>
</gene>
<dbReference type="PANTHER" id="PTHR47659">
    <property type="entry name" value="ZN(II)2CYS6 TRANSCRIPTION FACTOR (EUROFUNG)-RELATED"/>
    <property type="match status" value="1"/>
</dbReference>
<evidence type="ECO:0000256" key="6">
    <source>
        <dbReference type="ARBA" id="ARBA00023242"/>
    </source>
</evidence>
<dbReference type="GO" id="GO:0009893">
    <property type="term" value="P:positive regulation of metabolic process"/>
    <property type="evidence" value="ECO:0007669"/>
    <property type="project" value="UniProtKB-ARBA"/>
</dbReference>
<keyword evidence="4" id="KW-0238">DNA-binding</keyword>
<evidence type="ECO:0000259" key="9">
    <source>
        <dbReference type="PROSITE" id="PS50048"/>
    </source>
</evidence>
<evidence type="ECO:0000256" key="1">
    <source>
        <dbReference type="ARBA" id="ARBA00022723"/>
    </source>
</evidence>
<feature type="region of interest" description="Disordered" evidence="8">
    <location>
        <begin position="1"/>
        <end position="117"/>
    </location>
</feature>
<feature type="compositionally biased region" description="Basic and acidic residues" evidence="8">
    <location>
        <begin position="460"/>
        <end position="472"/>
    </location>
</feature>
<feature type="region of interest" description="Disordered" evidence="8">
    <location>
        <begin position="244"/>
        <end position="275"/>
    </location>
</feature>
<feature type="compositionally biased region" description="Polar residues" evidence="8">
    <location>
        <begin position="244"/>
        <end position="257"/>
    </location>
</feature>
<name>A0A5N6TDE9_ASPAV</name>
<dbReference type="InterPro" id="IPR001138">
    <property type="entry name" value="Zn2Cys6_DnaBD"/>
</dbReference>
<dbReference type="GO" id="GO:0008270">
    <property type="term" value="F:zinc ion binding"/>
    <property type="evidence" value="ECO:0007669"/>
    <property type="project" value="InterPro"/>
</dbReference>
<dbReference type="InterPro" id="IPR036864">
    <property type="entry name" value="Zn2-C6_fun-type_DNA-bd_sf"/>
</dbReference>